<keyword evidence="1" id="KW-0175">Coiled coil</keyword>
<feature type="coiled-coil region" evidence="1">
    <location>
        <begin position="100"/>
        <end position="140"/>
    </location>
</feature>
<evidence type="ECO:0000313" key="3">
    <source>
        <dbReference type="Proteomes" id="UP000053748"/>
    </source>
</evidence>
<gene>
    <name evidence="2" type="ORF">AL544_011820</name>
</gene>
<reference evidence="2" key="1">
    <citation type="submission" date="2017-12" db="EMBL/GenBank/DDBJ databases">
        <title>FDA dAtabase for Regulatory Grade micrObial Sequences (FDA-ARGOS): Supporting development and validation of Infectious Disease Dx tests.</title>
        <authorList>
            <person name="Hoffmann M."/>
            <person name="Allard M."/>
            <person name="Evans P."/>
            <person name="Brown E."/>
            <person name="Tallon L.J."/>
            <person name="Sadzewicz L."/>
            <person name="Sengamalay N."/>
            <person name="Ott S."/>
            <person name="Godinez A."/>
            <person name="Nagaraj S."/>
            <person name="Vavikolanu K."/>
            <person name="Aluvathingal J."/>
            <person name="Nadendla S."/>
            <person name="Hobson J."/>
            <person name="Sichtig H."/>
        </authorList>
    </citation>
    <scope>NUCLEOTIDE SEQUENCE [LARGE SCALE GENOMIC DNA]</scope>
    <source>
        <strain evidence="2">FDAARGOS_113</strain>
    </source>
</reference>
<keyword evidence="3" id="KW-1185">Reference proteome</keyword>
<proteinExistence type="predicted"/>
<dbReference type="Pfam" id="PF10973">
    <property type="entry name" value="DUF2799"/>
    <property type="match status" value="1"/>
</dbReference>
<comment type="caution">
    <text evidence="2">The sequence shown here is derived from an EMBL/GenBank/DDBJ whole genome shotgun (WGS) entry which is preliminary data.</text>
</comment>
<protein>
    <submittedName>
        <fullName evidence="2">DUF2799 domain-containing protein</fullName>
    </submittedName>
</protein>
<dbReference type="Proteomes" id="UP000053748">
    <property type="component" value="Unassembled WGS sequence"/>
</dbReference>
<name>A0A2J9UYY3_VIBMI</name>
<dbReference type="InterPro" id="IPR021242">
    <property type="entry name" value="DUF2799"/>
</dbReference>
<evidence type="ECO:0000313" key="2">
    <source>
        <dbReference type="EMBL" id="PNM56715.1"/>
    </source>
</evidence>
<dbReference type="EMBL" id="LOSJ02000002">
    <property type="protein sequence ID" value="PNM56715.1"/>
    <property type="molecule type" value="Genomic_DNA"/>
</dbReference>
<organism evidence="2 3">
    <name type="scientific">Vibrio mimicus</name>
    <dbReference type="NCBI Taxonomy" id="674"/>
    <lineage>
        <taxon>Bacteria</taxon>
        <taxon>Pseudomonadati</taxon>
        <taxon>Pseudomonadota</taxon>
        <taxon>Gammaproteobacteria</taxon>
        <taxon>Vibrionales</taxon>
        <taxon>Vibrionaceae</taxon>
        <taxon>Vibrio</taxon>
    </lineage>
</organism>
<evidence type="ECO:0000256" key="1">
    <source>
        <dbReference type="SAM" id="Coils"/>
    </source>
</evidence>
<dbReference type="AlphaFoldDB" id="A0A2J9UYY3"/>
<accession>A0A2J9UYY3</accession>
<sequence>MTPEECRSANWQKIGYLDGQNGTNPAIINDYIKDCREAGVYPDQELWHRGFEQGTVLFCSPDNGYRVGKQGREYYGVCSSQQFLTNYQQGYQDYLVQKRLDEINKSIADIDLKLNLLKDNSDNKQQRKMLQDQRKELISERSSLLVPERSYKIQFSF</sequence>